<evidence type="ECO:0000256" key="12">
    <source>
        <dbReference type="RuleBase" id="RU365032"/>
    </source>
</evidence>
<evidence type="ECO:0000256" key="8">
    <source>
        <dbReference type="ARBA" id="ARBA00022840"/>
    </source>
</evidence>
<evidence type="ECO:0000256" key="13">
    <source>
        <dbReference type="SAM" id="MobiDB-lite"/>
    </source>
</evidence>
<dbReference type="GO" id="GO:0000828">
    <property type="term" value="F:inositol hexakisphosphate kinase activity"/>
    <property type="evidence" value="ECO:0007669"/>
    <property type="project" value="TreeGrafter"/>
</dbReference>
<dbReference type="FunFam" id="3.30.470.20:FF:000003">
    <property type="entry name" value="Inositol hexakisphosphate and diphosphoinositol-pentakisphosphate kinase"/>
    <property type="match status" value="1"/>
</dbReference>
<evidence type="ECO:0000256" key="10">
    <source>
        <dbReference type="ARBA" id="ARBA00034629"/>
    </source>
</evidence>
<feature type="region of interest" description="Disordered" evidence="13">
    <location>
        <begin position="1119"/>
        <end position="1233"/>
    </location>
</feature>
<feature type="compositionally biased region" description="Low complexity" evidence="13">
    <location>
        <begin position="1119"/>
        <end position="1139"/>
    </location>
</feature>
<evidence type="ECO:0000256" key="4">
    <source>
        <dbReference type="ARBA" id="ARBA00022553"/>
    </source>
</evidence>
<feature type="compositionally biased region" description="Polar residues" evidence="13">
    <location>
        <begin position="1260"/>
        <end position="1270"/>
    </location>
</feature>
<dbReference type="InterPro" id="IPR040557">
    <property type="entry name" value="VIP1_N"/>
</dbReference>
<dbReference type="EC" id="2.7.4.24" evidence="12"/>
<name>A0AAR2J8C3_PYGNA</name>
<evidence type="ECO:0000256" key="5">
    <source>
        <dbReference type="ARBA" id="ARBA00022679"/>
    </source>
</evidence>
<dbReference type="Gene3D" id="3.40.50.1240">
    <property type="entry name" value="Phosphoglycerate mutase-like"/>
    <property type="match status" value="1"/>
</dbReference>
<dbReference type="Pfam" id="PF00328">
    <property type="entry name" value="His_Phos_2"/>
    <property type="match status" value="1"/>
</dbReference>
<feature type="region of interest" description="Disordered" evidence="13">
    <location>
        <begin position="1254"/>
        <end position="1312"/>
    </location>
</feature>
<dbReference type="FunFam" id="3.40.50.1240:FF:000013">
    <property type="entry name" value="Inositol hexakisphosphate and diphosphoinositol-pentakisphosphate kinase"/>
    <property type="match status" value="1"/>
</dbReference>
<keyword evidence="8 12" id="KW-0067">ATP-binding</keyword>
<dbReference type="FunFam" id="3.40.50.11950:FF:000003">
    <property type="entry name" value="Inositol hexakisphosphate and diphosphoinositol-pentakisphosphate kinase"/>
    <property type="match status" value="1"/>
</dbReference>
<dbReference type="CDD" id="cd07061">
    <property type="entry name" value="HP_HAP_like"/>
    <property type="match status" value="1"/>
</dbReference>
<dbReference type="InterPro" id="IPR037446">
    <property type="entry name" value="His_Pase_VIP1"/>
</dbReference>
<dbReference type="GO" id="GO:0005829">
    <property type="term" value="C:cytosol"/>
    <property type="evidence" value="ECO:0007669"/>
    <property type="project" value="UniProtKB-SubCell"/>
</dbReference>
<evidence type="ECO:0000256" key="11">
    <source>
        <dbReference type="ARBA" id="ARBA00037056"/>
    </source>
</evidence>
<evidence type="ECO:0000256" key="1">
    <source>
        <dbReference type="ARBA" id="ARBA00004514"/>
    </source>
</evidence>
<dbReference type="GO" id="GO:0005524">
    <property type="term" value="F:ATP binding"/>
    <property type="evidence" value="ECO:0007669"/>
    <property type="project" value="UniProtKB-KW"/>
</dbReference>
<evidence type="ECO:0000256" key="2">
    <source>
        <dbReference type="ARBA" id="ARBA00005609"/>
    </source>
</evidence>
<organism evidence="15 16">
    <name type="scientific">Pygocentrus nattereri</name>
    <name type="common">Red-bellied piranha</name>
    <dbReference type="NCBI Taxonomy" id="42514"/>
    <lineage>
        <taxon>Eukaryota</taxon>
        <taxon>Metazoa</taxon>
        <taxon>Chordata</taxon>
        <taxon>Craniata</taxon>
        <taxon>Vertebrata</taxon>
        <taxon>Euteleostomi</taxon>
        <taxon>Actinopterygii</taxon>
        <taxon>Neopterygii</taxon>
        <taxon>Teleostei</taxon>
        <taxon>Ostariophysi</taxon>
        <taxon>Characiformes</taxon>
        <taxon>Characoidei</taxon>
        <taxon>Pygocentrus</taxon>
    </lineage>
</organism>
<dbReference type="PANTHER" id="PTHR12750">
    <property type="entry name" value="DIPHOSPHOINOSITOL PENTAKISPHOSPHATE KINASE"/>
    <property type="match status" value="1"/>
</dbReference>
<keyword evidence="3 12" id="KW-0963">Cytoplasm</keyword>
<evidence type="ECO:0000256" key="7">
    <source>
        <dbReference type="ARBA" id="ARBA00022777"/>
    </source>
</evidence>
<feature type="domain" description="VIP1 N-terminal" evidence="14">
    <location>
        <begin position="53"/>
        <end position="142"/>
    </location>
</feature>
<dbReference type="SUPFAM" id="SSF53254">
    <property type="entry name" value="Phosphoglycerate mutase-like"/>
    <property type="match status" value="1"/>
</dbReference>
<dbReference type="Pfam" id="PF18086">
    <property type="entry name" value="PPIP5K2_N"/>
    <property type="match status" value="1"/>
</dbReference>
<dbReference type="Gene3D" id="3.40.50.11950">
    <property type="match status" value="1"/>
</dbReference>
<evidence type="ECO:0000259" key="14">
    <source>
        <dbReference type="Pfam" id="PF18086"/>
    </source>
</evidence>
<proteinExistence type="inferred from homology"/>
<evidence type="ECO:0000256" key="6">
    <source>
        <dbReference type="ARBA" id="ARBA00022741"/>
    </source>
</evidence>
<dbReference type="InterPro" id="IPR029033">
    <property type="entry name" value="His_PPase_superfam"/>
</dbReference>
<keyword evidence="6 12" id="KW-0547">Nucleotide-binding</keyword>
<dbReference type="GO" id="GO:0032958">
    <property type="term" value="P:inositol phosphate biosynthetic process"/>
    <property type="evidence" value="ECO:0007669"/>
    <property type="project" value="TreeGrafter"/>
</dbReference>
<protein>
    <recommendedName>
        <fullName evidence="12">Inositol hexakisphosphate and diphosphoinositol-pentakisphosphate kinase</fullName>
        <ecNumber evidence="12">2.7.4.24</ecNumber>
    </recommendedName>
</protein>
<keyword evidence="5 12" id="KW-0808">Transferase</keyword>
<dbReference type="FunFam" id="3.40.50.11950:FF:000001">
    <property type="entry name" value="Inositol hexakisphosphate and diphosphoinositol-pentakisphosphate kinase"/>
    <property type="match status" value="1"/>
</dbReference>
<evidence type="ECO:0000256" key="9">
    <source>
        <dbReference type="ARBA" id="ARBA00033696"/>
    </source>
</evidence>
<dbReference type="Proteomes" id="UP001501920">
    <property type="component" value="Chromosome 25"/>
</dbReference>
<reference evidence="15" key="3">
    <citation type="submission" date="2025-09" db="UniProtKB">
        <authorList>
            <consortium name="Ensembl"/>
        </authorList>
    </citation>
    <scope>IDENTIFICATION</scope>
</reference>
<dbReference type="Ensembl" id="ENSPNAT00000051627.1">
    <property type="protein sequence ID" value="ENSPNAP00000048283.1"/>
    <property type="gene ID" value="ENSPNAG00000021348.2"/>
</dbReference>
<comment type="subcellular location">
    <subcellularLocation>
        <location evidence="1 12">Cytoplasm</location>
        <location evidence="1 12">Cytosol</location>
    </subcellularLocation>
</comment>
<evidence type="ECO:0000313" key="15">
    <source>
        <dbReference type="Ensembl" id="ENSPNAP00000048283.1"/>
    </source>
</evidence>
<dbReference type="GO" id="GO:0006020">
    <property type="term" value="P:inositol metabolic process"/>
    <property type="evidence" value="ECO:0007669"/>
    <property type="project" value="TreeGrafter"/>
</dbReference>
<reference evidence="15 16" key="1">
    <citation type="submission" date="2020-10" db="EMBL/GenBank/DDBJ databases">
        <title>Pygocentrus nattereri (red-bellied piranha) genome, fPygNat1, primary haplotype.</title>
        <authorList>
            <person name="Myers G."/>
            <person name="Meyer A."/>
            <person name="Karagic N."/>
            <person name="Pippel M."/>
            <person name="Winkler S."/>
            <person name="Tracey A."/>
            <person name="Wood J."/>
            <person name="Formenti G."/>
            <person name="Howe K."/>
            <person name="Fedrigo O."/>
            <person name="Jarvis E.D."/>
        </authorList>
    </citation>
    <scope>NUCLEOTIDE SEQUENCE [LARGE SCALE GENOMIC DNA]</scope>
</reference>
<reference evidence="15" key="2">
    <citation type="submission" date="2025-08" db="UniProtKB">
        <authorList>
            <consortium name="Ensembl"/>
        </authorList>
    </citation>
    <scope>IDENTIFICATION</scope>
</reference>
<dbReference type="InterPro" id="IPR000560">
    <property type="entry name" value="His_Pase_clade-2"/>
</dbReference>
<dbReference type="GO" id="GO:0033857">
    <property type="term" value="F:5-diphosphoinositol pentakisphosphate 1-kinase activity"/>
    <property type="evidence" value="ECO:0007669"/>
    <property type="project" value="TreeGrafter"/>
</dbReference>
<comment type="function">
    <text evidence="12">Bifunctional inositol kinase that acts in concert with the IP6K kinases to synthesize the diphosphate group-containing inositol pyrophosphates diphosphoinositol pentakisphosphate, PP-InsP5, and bis-diphosphoinositol tetrakisphosphate, (PP)2-InsP4. PP-InsP5 and (PP)2-InsP4, also respectively called InsP7 and InsP8, may regulate a variety of cellular processes, including apoptosis, vesicle trafficking, cytoskeletal dynamics, and exocytosis. Phosphorylates inositol hexakisphosphate (InsP6).</text>
</comment>
<accession>A0AAR2J8C3</accession>
<comment type="catalytic activity">
    <reaction evidence="9">
        <text>5-diphospho-1D-myo-inositol 1,2,3,4,6-pentakisphosphate + ATP + H(+) = 1,5-bis(diphospho)-1D-myo-inositol 2,3,4,6-tetrakisphosphate + ADP</text>
        <dbReference type="Rhea" id="RHEA:10276"/>
        <dbReference type="ChEBI" id="CHEBI:15378"/>
        <dbReference type="ChEBI" id="CHEBI:30616"/>
        <dbReference type="ChEBI" id="CHEBI:58628"/>
        <dbReference type="ChEBI" id="CHEBI:77983"/>
        <dbReference type="ChEBI" id="CHEBI:456216"/>
        <dbReference type="EC" id="2.7.4.24"/>
    </reaction>
    <physiologicalReaction direction="left-to-right" evidence="9">
        <dbReference type="Rhea" id="RHEA:10277"/>
    </physiologicalReaction>
</comment>
<dbReference type="Gene3D" id="3.30.470.20">
    <property type="entry name" value="ATP-grasp fold, B domain"/>
    <property type="match status" value="1"/>
</dbReference>
<feature type="compositionally biased region" description="Low complexity" evidence="13">
    <location>
        <begin position="1163"/>
        <end position="1174"/>
    </location>
</feature>
<dbReference type="SUPFAM" id="SSF56059">
    <property type="entry name" value="Glutathione synthetase ATP-binding domain-like"/>
    <property type="match status" value="1"/>
</dbReference>
<comment type="similarity">
    <text evidence="2 12">Belongs to the histidine acid phosphatase family. VIP1 subfamily.</text>
</comment>
<keyword evidence="7 12" id="KW-0418">Kinase</keyword>
<evidence type="ECO:0000256" key="3">
    <source>
        <dbReference type="ARBA" id="ARBA00022490"/>
    </source>
</evidence>
<dbReference type="GeneTree" id="ENSGT00390000009048"/>
<comment type="function">
    <text evidence="11">Bifunctional inositol kinase that acts in concert with the IP6K kinases IP6K1, IP6K2 and IP6K3 to synthesize the diphosphate group-containing inositol pyrophosphates diphosphoinositol pentakisphosphate, PP-InsP5, and bis-diphosphoinositol tetrakisphosphate, (PP)2-InsP4. PP-InsP5 and (PP)2-InsP4, also respectively called InsP7 and InsP8, regulate a variety of cellular processes, including apoptosis, vesicle trafficking, cytoskeletal dynamics, exocytosis, insulin signaling and neutrophil activation. Phosphorylates inositol hexakisphosphate (InsP6) at position 1 to produce PP-InsP5 which is in turn phosphorylated by IP6Ks to produce (PP)2-InsP4. Alternatively, phosphorylates PP-InsP5 at position 1, produced by IP6Ks from InsP6, to produce (PP)2-InsP4. Activated when cells are exposed to hyperosmotic stress.</text>
</comment>
<keyword evidence="4" id="KW-0597">Phosphoprotein</keyword>
<comment type="catalytic activity">
    <reaction evidence="10">
        <text>1D-myo-inositol hexakisphosphate + ATP = 1-diphospho-1D-myo-inositol 2,3,4,5,6-pentakisphosphate + ADP</text>
        <dbReference type="Rhea" id="RHEA:37459"/>
        <dbReference type="ChEBI" id="CHEBI:30616"/>
        <dbReference type="ChEBI" id="CHEBI:58130"/>
        <dbReference type="ChEBI" id="CHEBI:74946"/>
        <dbReference type="ChEBI" id="CHEBI:456216"/>
        <dbReference type="EC" id="2.7.4.24"/>
    </reaction>
    <physiologicalReaction direction="left-to-right" evidence="10">
        <dbReference type="Rhea" id="RHEA:37460"/>
    </physiologicalReaction>
</comment>
<dbReference type="PANTHER" id="PTHR12750:SF11">
    <property type="entry name" value="INOSITOL HEXAKISPHOSPHATE AND DIPHOSPHOINOSITOL-PENTAKISPHOSPHATE KINASE 1"/>
    <property type="match status" value="1"/>
</dbReference>
<sequence length="1312" mass="146794">MSEPSSPGESQRGAPRFFVGCEEDESEGLDGYGSMRTDMELFEDDQEPPERQIVVGICCMMKKSKSKPMTQILERLCKFEYITVVIFPEDVILNEPVEKWPLCDCLISFHSKGFPLDKAVSYAKLRNPLLINDLNMQYYIQDRREVYRILQEEGIDLPRYAVLNRDPDKPDECNLVEGEDHVEVNGEIFPKPFVEKPVSAEDHNVYIYYPTSAGGGSQRLFRKIGSRSSVYSPESSVRKTGSYIYEEFMPTDGTDVKVYTVGPDYAHAEARKSPALDGKVERDSEGKEIRYPVMLTAMEKLVARKVCLAFKQTVCGFDLLRANGHSYVCDVNGFSFVKNSMKYYDDCAKILGNIVMRELAPQFQIPWSIPTEAEDIPIVPTTSGTMMELRCVIAVIRHGDPHVTHGRTLSQHNPSVLRILHVCCFTLQEVLDITRQLLADLGQHNDCEIEEKSSKLEQLKTVLEMYGHFSGINRKVQLTYLPHGRPKTSSEEEDTRKDGPSLLLVLKWGGELTPAGRVQAEELGRAFRCMYPGGQGDYAGFPGCGLLRLHSTYRHDLKIYASDEGRVQMTAAAFAKGLLALEGELTPILVQMVKSANMNGLLDNDIDSLSGCQHRVKARLHEIMQKDQPFSEEDFEKLAPTCSTSLVNSMRAVENPVSTCDKVYSLVQSLTSQIRKRLEDPKSADLQLYHSETLELMLQRWSKLERDFRMKSGRYDISKIPDIYDCVKYDVQHNSSLGLEDTLELFTLSRALADIVIPQEYGINKVEKLDIAYAYCLPLVRKIQLDLQRTHEDESVNKLHPLYSRGVLSPGRHVRTRLYFTSESHVHSLLSIFRYGGLLDEEKDQQWKRAMDYLSAVSELNYMTQIVIMLYEDNNKDPSSEERFHVELHFSPGVKVCEEENAPMGFGFRPASSENDQKQPDPGSLENLVRDEPDRALPLSESVSTQRRSPLIRNRKTGSMEVRLTGYVDLLPQFGSFLAKMVRMCSQCAGLFSTTVLGGSSSAPNLQDYARTHRKKFSSGSLTYKDELLSMPAVKRFSVSFAKHPTNGFEGCSMVPSIYPLETLHNSLSLKQVDKFLTTVCENAEDLHSRTTRGEALFFFFNWHSSTLHSLYIPLNSSGPSSTVSSAGPSSPTTADTSPRFSFSEKAALTPQSSEEIHPACPPSSQSAPASSLPASPPTHPSSPSALQPLEDPQLPRPDRPSDLAMDSTDNLDGPEHDPALEADPSPRCSPLADLSLRMEPFCGLPGSLPVLLELRESSSEAGSSAQTPLTPDEPDEFFDTQESVEVWRSSPRNLPHPGTPLEVGAPHVSEP</sequence>
<evidence type="ECO:0000313" key="16">
    <source>
        <dbReference type="Proteomes" id="UP001501920"/>
    </source>
</evidence>
<keyword evidence="16" id="KW-1185">Reference proteome</keyword>
<feature type="region of interest" description="Disordered" evidence="13">
    <location>
        <begin position="905"/>
        <end position="948"/>
    </location>
</feature>